<proteinExistence type="predicted"/>
<keyword evidence="1 2" id="KW-0175">Coiled coil</keyword>
<organism evidence="5 6">
    <name type="scientific">[Myrmecia] bisecta</name>
    <dbReference type="NCBI Taxonomy" id="41462"/>
    <lineage>
        <taxon>Eukaryota</taxon>
        <taxon>Viridiplantae</taxon>
        <taxon>Chlorophyta</taxon>
        <taxon>core chlorophytes</taxon>
        <taxon>Trebouxiophyceae</taxon>
        <taxon>Trebouxiales</taxon>
        <taxon>Trebouxiaceae</taxon>
        <taxon>Myrmecia</taxon>
    </lineage>
</organism>
<dbReference type="PANTHER" id="PTHR46518:SF1">
    <property type="entry name" value="OUTER DYNEIN ARM-DOCKING COMPLEX SUBUNIT 3"/>
    <property type="match status" value="1"/>
</dbReference>
<feature type="compositionally biased region" description="Acidic residues" evidence="3">
    <location>
        <begin position="495"/>
        <end position="504"/>
    </location>
</feature>
<evidence type="ECO:0000256" key="3">
    <source>
        <dbReference type="SAM" id="MobiDB-lite"/>
    </source>
</evidence>
<comment type="caution">
    <text evidence="5">The sequence shown here is derived from an EMBL/GenBank/DDBJ whole genome shotgun (WGS) entry which is preliminary data.</text>
</comment>
<dbReference type="AlphaFoldDB" id="A0AAW1R7W0"/>
<dbReference type="EMBL" id="JALJOR010000001">
    <property type="protein sequence ID" value="KAK9829721.1"/>
    <property type="molecule type" value="Genomic_DNA"/>
</dbReference>
<gene>
    <name evidence="5" type="ORF">WJX72_007525</name>
</gene>
<dbReference type="GO" id="GO:0097542">
    <property type="term" value="C:ciliary tip"/>
    <property type="evidence" value="ECO:0007669"/>
    <property type="project" value="TreeGrafter"/>
</dbReference>
<evidence type="ECO:0000256" key="2">
    <source>
        <dbReference type="SAM" id="Coils"/>
    </source>
</evidence>
<reference evidence="5 6" key="1">
    <citation type="journal article" date="2024" name="Nat. Commun.">
        <title>Phylogenomics reveals the evolutionary origins of lichenization in chlorophyte algae.</title>
        <authorList>
            <person name="Puginier C."/>
            <person name="Libourel C."/>
            <person name="Otte J."/>
            <person name="Skaloud P."/>
            <person name="Haon M."/>
            <person name="Grisel S."/>
            <person name="Petersen M."/>
            <person name="Berrin J.G."/>
            <person name="Delaux P.M."/>
            <person name="Dal Grande F."/>
            <person name="Keller J."/>
        </authorList>
    </citation>
    <scope>NUCLEOTIDE SEQUENCE [LARGE SCALE GENOMIC DNA]</scope>
    <source>
        <strain evidence="5 6">SAG 2043</strain>
    </source>
</reference>
<feature type="domain" description="ODAD1 central coiled coil region" evidence="4">
    <location>
        <begin position="110"/>
        <end position="394"/>
    </location>
</feature>
<dbReference type="GO" id="GO:0036064">
    <property type="term" value="C:ciliary basal body"/>
    <property type="evidence" value="ECO:0007669"/>
    <property type="project" value="TreeGrafter"/>
</dbReference>
<evidence type="ECO:0000313" key="6">
    <source>
        <dbReference type="Proteomes" id="UP001489004"/>
    </source>
</evidence>
<evidence type="ECO:0000259" key="4">
    <source>
        <dbReference type="Pfam" id="PF21773"/>
    </source>
</evidence>
<feature type="region of interest" description="Disordered" evidence="3">
    <location>
        <begin position="474"/>
        <end position="600"/>
    </location>
</feature>
<dbReference type="InterPro" id="IPR033192">
    <property type="entry name" value="ODAD3"/>
</dbReference>
<dbReference type="PANTHER" id="PTHR46518">
    <property type="entry name" value="COILED-COIL DOMAIN-CONTAINING PROTEIN 151"/>
    <property type="match status" value="1"/>
</dbReference>
<dbReference type="GO" id="GO:0035253">
    <property type="term" value="C:ciliary rootlet"/>
    <property type="evidence" value="ECO:0007669"/>
    <property type="project" value="TreeGrafter"/>
</dbReference>
<protein>
    <recommendedName>
        <fullName evidence="4">ODAD1 central coiled coil region domain-containing protein</fullName>
    </recommendedName>
</protein>
<dbReference type="GO" id="GO:0036158">
    <property type="term" value="P:outer dynein arm assembly"/>
    <property type="evidence" value="ECO:0007669"/>
    <property type="project" value="InterPro"/>
</dbReference>
<accession>A0AAW1R7W0</accession>
<name>A0AAW1R7W0_9CHLO</name>
<feature type="coiled-coil region" evidence="2">
    <location>
        <begin position="17"/>
        <end position="131"/>
    </location>
</feature>
<dbReference type="Proteomes" id="UP001489004">
    <property type="component" value="Unassembled WGS sequence"/>
</dbReference>
<sequence>MLSEGRRKLIDSSQAIMKQNRTAIQALKQENKELKTRLAAAAPQRQASKSQIERELEEMERQANRLRREHDKLVQERAQQAAKLAHLQDSIKELQHDACWALQETPSMQHIRELERNLDQALIKLNEACGIKHTYEQIVERLKSERLGFNSQLRAVEDTLHNKAADLQDLLKLSQDSQQAHDQAKLSAQHEEACLAEERALRAAQLQQQRQLVKMRGDVFRHLEQHETKRQDEHAEMEGDMSAAEEELIKQRNAAQLWMSAVVRFRRSKVQVKIQSCEDALRHIREVTGVHDISDVVEKFVTHDATRASLEQLQREAEQRVEALNARKAKLQELLSESLLAERQPASIRDLEIESEHALLEVDMQCKRLQAQAGRMSKVMVDVKAGMEHLATMLAIHTAAPVTDANLLQTMHACEATLRELWSDIQADPAAAQALAAAQTAAHAHTALLAAQKPPPATNVRTSMYARSAAQLAQGDPHLDHPDPGPANGQGGESPQEEDNEEEVPDRMLLKQLSSRRALSDGSQTSRHRTSPLSAQLVATSQRNAGRANRGDAQPQKDIVPSEAVLEGPASSRPASADTAQLVAASEGDAAQPEQVEDFS</sequence>
<dbReference type="InterPro" id="IPR049258">
    <property type="entry name" value="ODAD1_CC"/>
</dbReference>
<feature type="compositionally biased region" description="Polar residues" evidence="3">
    <location>
        <begin position="512"/>
        <end position="544"/>
    </location>
</feature>
<evidence type="ECO:0000313" key="5">
    <source>
        <dbReference type="EMBL" id="KAK9829721.1"/>
    </source>
</evidence>
<feature type="coiled-coil region" evidence="2">
    <location>
        <begin position="307"/>
        <end position="334"/>
    </location>
</feature>
<dbReference type="Pfam" id="PF21773">
    <property type="entry name" value="ODAD1_CC"/>
    <property type="match status" value="1"/>
</dbReference>
<evidence type="ECO:0000256" key="1">
    <source>
        <dbReference type="ARBA" id="ARBA00023054"/>
    </source>
</evidence>
<keyword evidence="6" id="KW-1185">Reference proteome</keyword>
<dbReference type="GO" id="GO:0003341">
    <property type="term" value="P:cilium movement"/>
    <property type="evidence" value="ECO:0007669"/>
    <property type="project" value="InterPro"/>
</dbReference>